<protein>
    <submittedName>
        <fullName evidence="2">Uncharacterized protein</fullName>
    </submittedName>
</protein>
<gene>
    <name evidence="2" type="ORF">I9W95_03190</name>
</gene>
<accession>A0ABS7ZLX3</accession>
<keyword evidence="1" id="KW-0732">Signal</keyword>
<sequence length="166" mass="18930">MPKHRLRTIFLLAALLVTLPSLAYKKPPIENPVTPEWTEQYLHQTGSALLNDSEQDHVMSYYYFGAVNGRTLMGLERVRGDDYDQFFSLMVFEQQTLLGFYQNVPSFPSGVDTDGNVSFPRGVDAHPRGLHQPFNILTDEFLALCQGIREDNRCIEWQPVTPAESH</sequence>
<comment type="caution">
    <text evidence="2">The sequence shown here is derived from an EMBL/GenBank/DDBJ whole genome shotgun (WGS) entry which is preliminary data.</text>
</comment>
<evidence type="ECO:0000256" key="1">
    <source>
        <dbReference type="SAM" id="SignalP"/>
    </source>
</evidence>
<feature type="chain" id="PRO_5045994137" evidence="1">
    <location>
        <begin position="24"/>
        <end position="166"/>
    </location>
</feature>
<name>A0ABS7ZLX3_9GAMM</name>
<evidence type="ECO:0000313" key="2">
    <source>
        <dbReference type="EMBL" id="MCA6062604.1"/>
    </source>
</evidence>
<proteinExistence type="predicted"/>
<organism evidence="2 3">
    <name type="scientific">Thalassolituus marinus</name>
    <dbReference type="NCBI Taxonomy" id="671053"/>
    <lineage>
        <taxon>Bacteria</taxon>
        <taxon>Pseudomonadati</taxon>
        <taxon>Pseudomonadota</taxon>
        <taxon>Gammaproteobacteria</taxon>
        <taxon>Oceanospirillales</taxon>
        <taxon>Oceanospirillaceae</taxon>
        <taxon>Thalassolituus</taxon>
    </lineage>
</organism>
<evidence type="ECO:0000313" key="3">
    <source>
        <dbReference type="Proteomes" id="UP000714380"/>
    </source>
</evidence>
<dbReference type="Proteomes" id="UP000714380">
    <property type="component" value="Unassembled WGS sequence"/>
</dbReference>
<dbReference type="RefSeq" id="WP_225671780.1">
    <property type="nucleotide sequence ID" value="NZ_JAEDAH010000013.1"/>
</dbReference>
<dbReference type="EMBL" id="JAEDAH010000013">
    <property type="protein sequence ID" value="MCA6062604.1"/>
    <property type="molecule type" value="Genomic_DNA"/>
</dbReference>
<feature type="signal peptide" evidence="1">
    <location>
        <begin position="1"/>
        <end position="23"/>
    </location>
</feature>
<reference evidence="2 3" key="1">
    <citation type="submission" date="2020-12" db="EMBL/GenBank/DDBJ databases">
        <title>Novel Thalassolituus-related marine hydrocarbonoclastic bacteria mediated algae-derived hydrocarbons mineralization in twilight zone of the northern South China Sea.</title>
        <authorList>
            <person name="Dong C."/>
        </authorList>
    </citation>
    <scope>NUCLEOTIDE SEQUENCE [LARGE SCALE GENOMIC DNA]</scope>
    <source>
        <strain evidence="2 3">IMCC1826</strain>
    </source>
</reference>
<keyword evidence="3" id="KW-1185">Reference proteome</keyword>